<evidence type="ECO:0000313" key="4">
    <source>
        <dbReference type="Proteomes" id="UP000183190"/>
    </source>
</evidence>
<dbReference type="RefSeq" id="WP_074718449.1">
    <property type="nucleotide sequence ID" value="NZ_FNWV01000013.1"/>
</dbReference>
<dbReference type="SUPFAM" id="SSF53474">
    <property type="entry name" value="alpha/beta-Hydrolases"/>
    <property type="match status" value="1"/>
</dbReference>
<dbReference type="Pfam" id="PF00756">
    <property type="entry name" value="Esterase"/>
    <property type="match status" value="1"/>
</dbReference>
<evidence type="ECO:0000313" key="3">
    <source>
        <dbReference type="EMBL" id="SEH80356.1"/>
    </source>
</evidence>
<dbReference type="AlphaFoldDB" id="A0A1H6L7Z0"/>
<feature type="compositionally biased region" description="Low complexity" evidence="1">
    <location>
        <begin position="34"/>
        <end position="60"/>
    </location>
</feature>
<feature type="signal peptide" evidence="2">
    <location>
        <begin position="1"/>
        <end position="21"/>
    </location>
</feature>
<gene>
    <name evidence="3" type="ORF">SAMN02910265_02794</name>
</gene>
<evidence type="ECO:0000256" key="2">
    <source>
        <dbReference type="SAM" id="SignalP"/>
    </source>
</evidence>
<accession>A0A1H6L7Z0</accession>
<dbReference type="InterPro" id="IPR050583">
    <property type="entry name" value="Mycobacterial_A85_antigen"/>
</dbReference>
<proteinExistence type="predicted"/>
<dbReference type="InterPro" id="IPR000801">
    <property type="entry name" value="Esterase-like"/>
</dbReference>
<organism evidence="3 4">
    <name type="scientific">Ruminococcus flavefaciens</name>
    <dbReference type="NCBI Taxonomy" id="1265"/>
    <lineage>
        <taxon>Bacteria</taxon>
        <taxon>Bacillati</taxon>
        <taxon>Bacillota</taxon>
        <taxon>Clostridia</taxon>
        <taxon>Eubacteriales</taxon>
        <taxon>Oscillospiraceae</taxon>
        <taxon>Ruminococcus</taxon>
    </lineage>
</organism>
<dbReference type="PANTHER" id="PTHR48098">
    <property type="entry name" value="ENTEROCHELIN ESTERASE-RELATED"/>
    <property type="match status" value="1"/>
</dbReference>
<evidence type="ECO:0000256" key="1">
    <source>
        <dbReference type="SAM" id="MobiDB-lite"/>
    </source>
</evidence>
<protein>
    <submittedName>
        <fullName evidence="3">Putative esterase</fullName>
    </submittedName>
</protein>
<feature type="compositionally biased region" description="Polar residues" evidence="1">
    <location>
        <begin position="23"/>
        <end position="33"/>
    </location>
</feature>
<feature type="region of interest" description="Disordered" evidence="1">
    <location>
        <begin position="23"/>
        <end position="80"/>
    </location>
</feature>
<dbReference type="InterPro" id="IPR029058">
    <property type="entry name" value="AB_hydrolase_fold"/>
</dbReference>
<name>A0A1H6L7Z0_RUMFL</name>
<feature type="chain" id="PRO_5038837654" evidence="2">
    <location>
        <begin position="22"/>
        <end position="391"/>
    </location>
</feature>
<dbReference type="EMBL" id="FNWV01000013">
    <property type="protein sequence ID" value="SEH80356.1"/>
    <property type="molecule type" value="Genomic_DNA"/>
</dbReference>
<reference evidence="3 4" key="1">
    <citation type="submission" date="2016-10" db="EMBL/GenBank/DDBJ databases">
        <authorList>
            <person name="de Groot N.N."/>
        </authorList>
    </citation>
    <scope>NUCLEOTIDE SEQUENCE [LARGE SCALE GENOMIC DNA]</scope>
    <source>
        <strain evidence="3 4">YAD2003</strain>
    </source>
</reference>
<dbReference type="OrthoDB" id="9784036at2"/>
<dbReference type="PROSITE" id="PS51257">
    <property type="entry name" value="PROKAR_LIPOPROTEIN"/>
    <property type="match status" value="1"/>
</dbReference>
<keyword evidence="2" id="KW-0732">Signal</keyword>
<dbReference type="Proteomes" id="UP000183190">
    <property type="component" value="Unassembled WGS sequence"/>
</dbReference>
<sequence length="391" mass="44920">MKKRITTFITCALLFCTAVSCSDTKENSSSSDNTAETTTAAETVAEQTTETQTEPATEKPTAPPIEYYDGLTYPDTMTDKERENTSYREFTLLYPEKAFQIGVNRLSYGIPQETGDAVHKKVKSIEENIRELKIYDEQLDAGFLSHIILPPDYDENKEYPVFLVCDAEYWLTKLPDAWQLINEGEAAPVIFVTLGYDYDTDGVDDNVRYDKFAVKQDKMLDFITNDLMQLISANYKVDSSRSVLFGHSLGGLFSHYALCNSDRYEYQPFANYIIASPALWSYYYDSGDKMDLKSISDPYAYRNEFGYFDRNETMDKKVFICAGENETYRFRNQKPEEYADLPTIPEDAKSVYERLTAHGVSANLMIYENSYHRSYVGNMLCEYLKQNFPTE</sequence>
<dbReference type="PANTHER" id="PTHR48098:SF6">
    <property type="entry name" value="FERRI-BACILLIBACTIN ESTERASE BESA"/>
    <property type="match status" value="1"/>
</dbReference>
<dbReference type="Gene3D" id="3.40.50.1820">
    <property type="entry name" value="alpha/beta hydrolase"/>
    <property type="match status" value="1"/>
</dbReference>